<dbReference type="Gene3D" id="3.40.50.1360">
    <property type="match status" value="1"/>
</dbReference>
<protein>
    <submittedName>
        <fullName evidence="2">Glucosamine-6-phosphate isomerase/6-phosphogluconolactonase</fullName>
    </submittedName>
</protein>
<dbReference type="Pfam" id="PF01182">
    <property type="entry name" value="Glucosamine_iso"/>
    <property type="match status" value="1"/>
</dbReference>
<keyword evidence="2" id="KW-0413">Isomerase</keyword>
<sequence>MADERSYPKGHPDRNETMVKEALGTGILKLSEFHSFSSDNPEDMVKEYEVKLIGVSMFQLAILGIGEDGHTASLFPGNELGLSPEAPDLLAVYNSPKPPSERVSLSIKKINLSNHILFLVSGKSKQEIVDRVLKGEDLPATKVKGIKTTEMFFLTENQ</sequence>
<dbReference type="AlphaFoldDB" id="N1W049"/>
<dbReference type="GO" id="GO:0005975">
    <property type="term" value="P:carbohydrate metabolic process"/>
    <property type="evidence" value="ECO:0007669"/>
    <property type="project" value="InterPro"/>
</dbReference>
<feature type="domain" description="Glucosamine/galactosamine-6-phosphate isomerase" evidence="1">
    <location>
        <begin position="2"/>
        <end position="144"/>
    </location>
</feature>
<name>N1W049_9LEPT</name>
<dbReference type="SUPFAM" id="SSF100950">
    <property type="entry name" value="NagB/RpiA/CoA transferase-like"/>
    <property type="match status" value="1"/>
</dbReference>
<proteinExistence type="predicted"/>
<dbReference type="InterPro" id="IPR039104">
    <property type="entry name" value="6PGL"/>
</dbReference>
<dbReference type="InterPro" id="IPR037171">
    <property type="entry name" value="NagB/RpiA_transferase-like"/>
</dbReference>
<dbReference type="STRING" id="1218591.LEP1GSC199_2210"/>
<dbReference type="Proteomes" id="UP000012227">
    <property type="component" value="Unassembled WGS sequence"/>
</dbReference>
<dbReference type="GO" id="GO:0016853">
    <property type="term" value="F:isomerase activity"/>
    <property type="evidence" value="ECO:0007669"/>
    <property type="project" value="UniProtKB-KW"/>
</dbReference>
<reference evidence="2 3" key="1">
    <citation type="submission" date="2013-03" db="EMBL/GenBank/DDBJ databases">
        <authorList>
            <person name="Harkins D.M."/>
            <person name="Durkin A.S."/>
            <person name="Brinkac L.M."/>
            <person name="Haft D.H."/>
            <person name="Selengut J.D."/>
            <person name="Sanka R."/>
            <person name="DePew J."/>
            <person name="Purushe J."/>
            <person name="Galloway R.L."/>
            <person name="Vinetz J.M."/>
            <person name="Sutton G.G."/>
            <person name="Nierman W.C."/>
            <person name="Fouts D.E."/>
        </authorList>
    </citation>
    <scope>NUCLEOTIDE SEQUENCE [LARGE SCALE GENOMIC DNA]</scope>
    <source>
        <strain evidence="2 3">Waz Holland</strain>
    </source>
</reference>
<evidence type="ECO:0000259" key="1">
    <source>
        <dbReference type="Pfam" id="PF01182"/>
    </source>
</evidence>
<accession>N1W049</accession>
<gene>
    <name evidence="2" type="ORF">LEP1GSC199_2210</name>
</gene>
<comment type="caution">
    <text evidence="2">The sequence shown here is derived from an EMBL/GenBank/DDBJ whole genome shotgun (WGS) entry which is preliminary data.</text>
</comment>
<dbReference type="PANTHER" id="PTHR11054">
    <property type="entry name" value="6-PHOSPHOGLUCONOLACTONASE"/>
    <property type="match status" value="1"/>
</dbReference>
<evidence type="ECO:0000313" key="3">
    <source>
        <dbReference type="Proteomes" id="UP000012227"/>
    </source>
</evidence>
<dbReference type="PANTHER" id="PTHR11054:SF0">
    <property type="entry name" value="6-PHOSPHOGLUCONOLACTONASE"/>
    <property type="match status" value="1"/>
</dbReference>
<dbReference type="InterPro" id="IPR006148">
    <property type="entry name" value="Glc/Gal-6P_isomerase"/>
</dbReference>
<organism evidence="2 3">
    <name type="scientific">Leptospira vanthielii serovar Holland str. Waz Holland = ATCC 700522</name>
    <dbReference type="NCBI Taxonomy" id="1218591"/>
    <lineage>
        <taxon>Bacteria</taxon>
        <taxon>Pseudomonadati</taxon>
        <taxon>Spirochaetota</taxon>
        <taxon>Spirochaetia</taxon>
        <taxon>Leptospirales</taxon>
        <taxon>Leptospiraceae</taxon>
        <taxon>Leptospira</taxon>
    </lineage>
</organism>
<evidence type="ECO:0000313" key="2">
    <source>
        <dbReference type="EMBL" id="EMY69554.1"/>
    </source>
</evidence>
<dbReference type="EMBL" id="AOGY02000051">
    <property type="protein sequence ID" value="EMY69554.1"/>
    <property type="molecule type" value="Genomic_DNA"/>
</dbReference>